<proteinExistence type="predicted"/>
<evidence type="ECO:0000313" key="2">
    <source>
        <dbReference type="Proteomes" id="UP000288805"/>
    </source>
</evidence>
<organism evidence="1 2">
    <name type="scientific">Vitis vinifera</name>
    <name type="common">Grape</name>
    <dbReference type="NCBI Taxonomy" id="29760"/>
    <lineage>
        <taxon>Eukaryota</taxon>
        <taxon>Viridiplantae</taxon>
        <taxon>Streptophyta</taxon>
        <taxon>Embryophyta</taxon>
        <taxon>Tracheophyta</taxon>
        <taxon>Spermatophyta</taxon>
        <taxon>Magnoliopsida</taxon>
        <taxon>eudicotyledons</taxon>
        <taxon>Gunneridae</taxon>
        <taxon>Pentapetalae</taxon>
        <taxon>rosids</taxon>
        <taxon>Vitales</taxon>
        <taxon>Vitaceae</taxon>
        <taxon>Viteae</taxon>
        <taxon>Vitis</taxon>
    </lineage>
</organism>
<name>A0A438GL30_VITVI</name>
<gene>
    <name evidence="1" type="ORF">CK203_056363</name>
</gene>
<dbReference type="EMBL" id="QGNW01000404">
    <property type="protein sequence ID" value="RVW72926.1"/>
    <property type="molecule type" value="Genomic_DNA"/>
</dbReference>
<evidence type="ECO:0000313" key="1">
    <source>
        <dbReference type="EMBL" id="RVW72926.1"/>
    </source>
</evidence>
<dbReference type="AlphaFoldDB" id="A0A438GL30"/>
<comment type="caution">
    <text evidence="1">The sequence shown here is derived from an EMBL/GenBank/DDBJ whole genome shotgun (WGS) entry which is preliminary data.</text>
</comment>
<accession>A0A438GL30</accession>
<dbReference type="Proteomes" id="UP000288805">
    <property type="component" value="Unassembled WGS sequence"/>
</dbReference>
<evidence type="ECO:0008006" key="3">
    <source>
        <dbReference type="Google" id="ProtNLM"/>
    </source>
</evidence>
<reference evidence="1 2" key="1">
    <citation type="journal article" date="2018" name="PLoS Genet.">
        <title>Population sequencing reveals clonal diversity and ancestral inbreeding in the grapevine cultivar Chardonnay.</title>
        <authorList>
            <person name="Roach M.J."/>
            <person name="Johnson D.L."/>
            <person name="Bohlmann J."/>
            <person name="van Vuuren H.J."/>
            <person name="Jones S.J."/>
            <person name="Pretorius I.S."/>
            <person name="Schmidt S.A."/>
            <person name="Borneman A.R."/>
        </authorList>
    </citation>
    <scope>NUCLEOTIDE SEQUENCE [LARGE SCALE GENOMIC DNA]</scope>
    <source>
        <strain evidence="2">cv. Chardonnay</strain>
        <tissue evidence="1">Leaf</tissue>
    </source>
</reference>
<sequence length="116" mass="13454">MRPLIPELKTVERNLMQAGHRKDDTLIVCDASKENLEHLSWVFMWFEPCSWLKINVEKSELILIRDVPNMEEVVEVLGCKVGALLNTYLGLPLGAPYKSSRIWERVEERFQKGLTL</sequence>
<protein>
    <recommendedName>
        <fullName evidence="3">Reverse transcriptase domain-containing protein</fullName>
    </recommendedName>
</protein>